<comment type="caution">
    <text evidence="3">The sequence shown here is derived from an EMBL/GenBank/DDBJ whole genome shotgun (WGS) entry which is preliminary data.</text>
</comment>
<evidence type="ECO:0000313" key="3">
    <source>
        <dbReference type="EMBL" id="CAG9622393.1"/>
    </source>
</evidence>
<accession>A0ABN8AB06</accession>
<dbReference type="EMBL" id="CAKJTJ010000020">
    <property type="protein sequence ID" value="CAG9622393.1"/>
    <property type="molecule type" value="Genomic_DNA"/>
</dbReference>
<feature type="domain" description="HIT" evidence="2">
    <location>
        <begin position="6"/>
        <end position="113"/>
    </location>
</feature>
<dbReference type="InterPro" id="IPR036265">
    <property type="entry name" value="HIT-like_sf"/>
</dbReference>
<dbReference type="RefSeq" id="WP_230502804.1">
    <property type="nucleotide sequence ID" value="NZ_CAKJTJ010000020.1"/>
</dbReference>
<keyword evidence="4" id="KW-1185">Reference proteome</keyword>
<dbReference type="InterPro" id="IPR001310">
    <property type="entry name" value="Histidine_triad_HIT"/>
</dbReference>
<dbReference type="Pfam" id="PF01230">
    <property type="entry name" value="HIT"/>
    <property type="match status" value="1"/>
</dbReference>
<protein>
    <recommendedName>
        <fullName evidence="2">HIT domain-containing protein</fullName>
    </recommendedName>
</protein>
<reference evidence="3 4" key="1">
    <citation type="submission" date="2021-10" db="EMBL/GenBank/DDBJ databases">
        <authorList>
            <person name="Criscuolo A."/>
        </authorList>
    </citation>
    <scope>NUCLEOTIDE SEQUENCE [LARGE SCALE GENOMIC DNA]</scope>
    <source>
        <strain evidence="4">CIP 111883</strain>
    </source>
</reference>
<proteinExistence type="predicted"/>
<feature type="short sequence motif" description="Histidine triad motif" evidence="1">
    <location>
        <begin position="98"/>
        <end position="102"/>
    </location>
</feature>
<dbReference type="PROSITE" id="PS51084">
    <property type="entry name" value="HIT_2"/>
    <property type="match status" value="1"/>
</dbReference>
<name>A0ABN8AB06_9BACI</name>
<evidence type="ECO:0000259" key="2">
    <source>
        <dbReference type="PROSITE" id="PS51084"/>
    </source>
</evidence>
<gene>
    <name evidence="3" type="ORF">BACCIP111883_03184</name>
</gene>
<dbReference type="InterPro" id="IPR011146">
    <property type="entry name" value="HIT-like"/>
</dbReference>
<sequence>MSSTCFICQKHLGEIQTAGNVIYEDEHVYVGHIDKNDQPFYLGHIMIDLKRHVPTLAEMSEEEAKTFGVIMAKVSKALKESEGAEHVYALVAGNNVPHLHMHLVARYPETPEQYWGPMAVYDWEDAPKGTNDDVVELCERIKKHIVSGNIHAGI</sequence>
<evidence type="ECO:0000256" key="1">
    <source>
        <dbReference type="PROSITE-ProRule" id="PRU00464"/>
    </source>
</evidence>
<organism evidence="3 4">
    <name type="scientific">Sutcliffiella rhizosphaerae</name>
    <dbReference type="NCBI Taxonomy" id="2880967"/>
    <lineage>
        <taxon>Bacteria</taxon>
        <taxon>Bacillati</taxon>
        <taxon>Bacillota</taxon>
        <taxon>Bacilli</taxon>
        <taxon>Bacillales</taxon>
        <taxon>Bacillaceae</taxon>
        <taxon>Sutcliffiella</taxon>
    </lineage>
</organism>
<dbReference type="PANTHER" id="PTHR46648:SF1">
    <property type="entry name" value="ADENOSINE 5'-MONOPHOSPHORAMIDASE HNT1"/>
    <property type="match status" value="1"/>
</dbReference>
<evidence type="ECO:0000313" key="4">
    <source>
        <dbReference type="Proteomes" id="UP000789833"/>
    </source>
</evidence>
<dbReference type="SUPFAM" id="SSF54197">
    <property type="entry name" value="HIT-like"/>
    <property type="match status" value="1"/>
</dbReference>
<dbReference type="Gene3D" id="3.30.428.10">
    <property type="entry name" value="HIT-like"/>
    <property type="match status" value="1"/>
</dbReference>
<dbReference type="PANTHER" id="PTHR46648">
    <property type="entry name" value="HIT FAMILY PROTEIN 1"/>
    <property type="match status" value="1"/>
</dbReference>
<dbReference type="Proteomes" id="UP000789833">
    <property type="component" value="Unassembled WGS sequence"/>
</dbReference>